<reference evidence="1 2" key="1">
    <citation type="submission" date="2018-11" db="EMBL/GenBank/DDBJ databases">
        <title>Genome sequencing and assembly of Clostridium tagluense strain A121.</title>
        <authorList>
            <person name="Murakami T."/>
            <person name="Segawa T."/>
            <person name="Shcherbakova V.A."/>
            <person name="Mori H."/>
            <person name="Yoshimura Y."/>
        </authorList>
    </citation>
    <scope>NUCLEOTIDE SEQUENCE [LARGE SCALE GENOMIC DNA]</scope>
    <source>
        <strain evidence="1 2">A121</strain>
    </source>
</reference>
<evidence type="ECO:0000313" key="2">
    <source>
        <dbReference type="Proteomes" id="UP000287872"/>
    </source>
</evidence>
<gene>
    <name evidence="1" type="ORF">Ctaglu_46070</name>
</gene>
<comment type="caution">
    <text evidence="1">The sequence shown here is derived from an EMBL/GenBank/DDBJ whole genome shotgun (WGS) entry which is preliminary data.</text>
</comment>
<keyword evidence="2" id="KW-1185">Reference proteome</keyword>
<evidence type="ECO:0000313" key="1">
    <source>
        <dbReference type="EMBL" id="GCD12984.1"/>
    </source>
</evidence>
<dbReference type="RefSeq" id="WP_125006116.1">
    <property type="nucleotide sequence ID" value="NZ_BHYK01000049.1"/>
</dbReference>
<dbReference type="AlphaFoldDB" id="A0A401UTZ9"/>
<sequence length="70" mass="7824">MLTTLDLYKFNVRPSGKEIGGIQNRMTKGTTDITPLELLYAVGRDGCSFKPATFDGNSVKNEKQILRNFI</sequence>
<organism evidence="1 2">
    <name type="scientific">Clostridium tagluense</name>
    <dbReference type="NCBI Taxonomy" id="360422"/>
    <lineage>
        <taxon>Bacteria</taxon>
        <taxon>Bacillati</taxon>
        <taxon>Bacillota</taxon>
        <taxon>Clostridia</taxon>
        <taxon>Eubacteriales</taxon>
        <taxon>Clostridiaceae</taxon>
        <taxon>Clostridium</taxon>
    </lineage>
</organism>
<name>A0A401UTZ9_9CLOT</name>
<dbReference type="Proteomes" id="UP000287872">
    <property type="component" value="Unassembled WGS sequence"/>
</dbReference>
<dbReference type="OrthoDB" id="581132at2"/>
<protein>
    <submittedName>
        <fullName evidence="1">Uncharacterized protein</fullName>
    </submittedName>
</protein>
<dbReference type="EMBL" id="BHYK01000049">
    <property type="protein sequence ID" value="GCD12984.1"/>
    <property type="molecule type" value="Genomic_DNA"/>
</dbReference>
<accession>A0A401UTZ9</accession>
<proteinExistence type="predicted"/>